<keyword evidence="3" id="KW-0813">Transport</keyword>
<feature type="transmembrane region" description="Helical" evidence="8">
    <location>
        <begin position="221"/>
        <end position="241"/>
    </location>
</feature>
<feature type="transmembrane region" description="Helical" evidence="8">
    <location>
        <begin position="132"/>
        <end position="151"/>
    </location>
</feature>
<name>A0ABP1E439_9APHY</name>
<keyword evidence="11" id="KW-1185">Reference proteome</keyword>
<feature type="transmembrane region" description="Helical" evidence="8">
    <location>
        <begin position="369"/>
        <end position="386"/>
    </location>
</feature>
<gene>
    <name evidence="10" type="ORF">GFSPODELE1_LOCUS9573</name>
</gene>
<evidence type="ECO:0000256" key="8">
    <source>
        <dbReference type="SAM" id="Phobius"/>
    </source>
</evidence>
<evidence type="ECO:0000259" key="9">
    <source>
        <dbReference type="PROSITE" id="PS50850"/>
    </source>
</evidence>
<dbReference type="InterPro" id="IPR020846">
    <property type="entry name" value="MFS_dom"/>
</dbReference>
<dbReference type="PROSITE" id="PS50850">
    <property type="entry name" value="MFS"/>
    <property type="match status" value="1"/>
</dbReference>
<proteinExistence type="inferred from homology"/>
<dbReference type="Gene3D" id="1.20.1250.20">
    <property type="entry name" value="MFS general substrate transporter like domains"/>
    <property type="match status" value="2"/>
</dbReference>
<evidence type="ECO:0000256" key="1">
    <source>
        <dbReference type="ARBA" id="ARBA00004127"/>
    </source>
</evidence>
<keyword evidence="4 8" id="KW-0812">Transmembrane</keyword>
<dbReference type="SUPFAM" id="SSF103473">
    <property type="entry name" value="MFS general substrate transporter"/>
    <property type="match status" value="1"/>
</dbReference>
<evidence type="ECO:0000256" key="5">
    <source>
        <dbReference type="ARBA" id="ARBA00022989"/>
    </source>
</evidence>
<sequence>MCDLLPRDQTVGSTAADTSTSFVEDEDSKTFTVGLSESISPTDLLEAAYPPLVVCSAPEQSDALRRKKNIQLATLCFCLFVVGWNNGTVGPLLPRIQGVYHVGFAVVSLIFVFNAIGFLVASVANVYLSDKLGFGTVMIIGATVQTIGYILDSAASPFPVFVLGYFMSGYGVAILDAGSSGYLTTWRDSTRMGIMQGVYGLGALTAPLSSTQFAQLPQWSFHYLVSLALCVLNITFLSLAFRFRRQDDCLQEIGLTPAPPPALSIQVNKYRQIIRLKEVHLLALFLLLNVGVTSTLGGWIVTYIIDVRNGGPSSGYISSGFYTGVTLSRVLLLWVNKKIGERRVIFIYIVLSLALDLVVWLVPSLIGDAIAIGFIGFLWGPIYPLVMNHAGLILPPWILTGCVTWIIGFGQGGSGFIPFLTGALALKAGIASLQPFVVSLMGFMIIVWFLIPSTPCHVD</sequence>
<feature type="transmembrane region" description="Helical" evidence="8">
    <location>
        <begin position="197"/>
        <end position="215"/>
    </location>
</feature>
<accession>A0ABP1E439</accession>
<organism evidence="10 11">
    <name type="scientific">Somion occarium</name>
    <dbReference type="NCBI Taxonomy" id="3059160"/>
    <lineage>
        <taxon>Eukaryota</taxon>
        <taxon>Fungi</taxon>
        <taxon>Dikarya</taxon>
        <taxon>Basidiomycota</taxon>
        <taxon>Agaricomycotina</taxon>
        <taxon>Agaricomycetes</taxon>
        <taxon>Polyporales</taxon>
        <taxon>Cerrenaceae</taxon>
        <taxon>Somion</taxon>
    </lineage>
</organism>
<feature type="transmembrane region" description="Helical" evidence="8">
    <location>
        <begin position="398"/>
        <end position="420"/>
    </location>
</feature>
<comment type="subcellular location">
    <subcellularLocation>
        <location evidence="1">Endomembrane system</location>
        <topology evidence="1">Multi-pass membrane protein</topology>
    </subcellularLocation>
</comment>
<evidence type="ECO:0000313" key="11">
    <source>
        <dbReference type="Proteomes" id="UP001497453"/>
    </source>
</evidence>
<comment type="similarity">
    <text evidence="2">Belongs to the major facilitator superfamily.</text>
</comment>
<evidence type="ECO:0000313" key="10">
    <source>
        <dbReference type="EMBL" id="CAL1713983.1"/>
    </source>
</evidence>
<feature type="transmembrane region" description="Helical" evidence="8">
    <location>
        <begin position="344"/>
        <end position="363"/>
    </location>
</feature>
<dbReference type="InterPro" id="IPR051788">
    <property type="entry name" value="MFS_Transporter"/>
</dbReference>
<dbReference type="EMBL" id="OZ037951">
    <property type="protein sequence ID" value="CAL1713983.1"/>
    <property type="molecule type" value="Genomic_DNA"/>
</dbReference>
<dbReference type="PANTHER" id="PTHR23514:SF3">
    <property type="entry name" value="BYPASS OF STOP CODON PROTEIN 6"/>
    <property type="match status" value="1"/>
</dbReference>
<feature type="transmembrane region" description="Helical" evidence="8">
    <location>
        <begin position="279"/>
        <end position="304"/>
    </location>
</feature>
<evidence type="ECO:0000256" key="2">
    <source>
        <dbReference type="ARBA" id="ARBA00008335"/>
    </source>
</evidence>
<feature type="compositionally biased region" description="Polar residues" evidence="7">
    <location>
        <begin position="10"/>
        <end position="20"/>
    </location>
</feature>
<feature type="region of interest" description="Disordered" evidence="7">
    <location>
        <begin position="1"/>
        <end position="20"/>
    </location>
</feature>
<feature type="transmembrane region" description="Helical" evidence="8">
    <location>
        <begin position="99"/>
        <end position="120"/>
    </location>
</feature>
<dbReference type="InterPro" id="IPR036259">
    <property type="entry name" value="MFS_trans_sf"/>
</dbReference>
<feature type="transmembrane region" description="Helical" evidence="8">
    <location>
        <begin position="316"/>
        <end position="335"/>
    </location>
</feature>
<keyword evidence="5 8" id="KW-1133">Transmembrane helix</keyword>
<evidence type="ECO:0000256" key="3">
    <source>
        <dbReference type="ARBA" id="ARBA00022448"/>
    </source>
</evidence>
<evidence type="ECO:0000256" key="6">
    <source>
        <dbReference type="ARBA" id="ARBA00023136"/>
    </source>
</evidence>
<reference evidence="11" key="1">
    <citation type="submission" date="2024-04" db="EMBL/GenBank/DDBJ databases">
        <authorList>
            <person name="Shaw F."/>
            <person name="Minotto A."/>
        </authorList>
    </citation>
    <scope>NUCLEOTIDE SEQUENCE [LARGE SCALE GENOMIC DNA]</scope>
</reference>
<feature type="domain" description="Major facilitator superfamily (MFS) profile" evidence="9">
    <location>
        <begin position="71"/>
        <end position="455"/>
    </location>
</feature>
<evidence type="ECO:0000256" key="7">
    <source>
        <dbReference type="SAM" id="MobiDB-lite"/>
    </source>
</evidence>
<feature type="transmembrane region" description="Helical" evidence="8">
    <location>
        <begin position="70"/>
        <end position="87"/>
    </location>
</feature>
<dbReference type="Proteomes" id="UP001497453">
    <property type="component" value="Chromosome 8"/>
</dbReference>
<protein>
    <recommendedName>
        <fullName evidence="9">Major facilitator superfamily (MFS) profile domain-containing protein</fullName>
    </recommendedName>
</protein>
<feature type="transmembrane region" description="Helical" evidence="8">
    <location>
        <begin position="432"/>
        <end position="451"/>
    </location>
</feature>
<keyword evidence="6 8" id="KW-0472">Membrane</keyword>
<dbReference type="PANTHER" id="PTHR23514">
    <property type="entry name" value="BYPASS OF STOP CODON PROTEIN 6"/>
    <property type="match status" value="1"/>
</dbReference>
<dbReference type="Pfam" id="PF07690">
    <property type="entry name" value="MFS_1"/>
    <property type="match status" value="1"/>
</dbReference>
<dbReference type="InterPro" id="IPR011701">
    <property type="entry name" value="MFS"/>
</dbReference>
<feature type="transmembrane region" description="Helical" evidence="8">
    <location>
        <begin position="163"/>
        <end position="185"/>
    </location>
</feature>
<evidence type="ECO:0000256" key="4">
    <source>
        <dbReference type="ARBA" id="ARBA00022692"/>
    </source>
</evidence>